<dbReference type="Proteomes" id="UP001055072">
    <property type="component" value="Unassembled WGS sequence"/>
</dbReference>
<name>A0ACB8UKL8_9APHY</name>
<dbReference type="EMBL" id="MU274900">
    <property type="protein sequence ID" value="KAI0094876.1"/>
    <property type="molecule type" value="Genomic_DNA"/>
</dbReference>
<evidence type="ECO:0000313" key="2">
    <source>
        <dbReference type="Proteomes" id="UP001055072"/>
    </source>
</evidence>
<keyword evidence="2" id="KW-1185">Reference proteome</keyword>
<organism evidence="1 2">
    <name type="scientific">Irpex rosettiformis</name>
    <dbReference type="NCBI Taxonomy" id="378272"/>
    <lineage>
        <taxon>Eukaryota</taxon>
        <taxon>Fungi</taxon>
        <taxon>Dikarya</taxon>
        <taxon>Basidiomycota</taxon>
        <taxon>Agaricomycotina</taxon>
        <taxon>Agaricomycetes</taxon>
        <taxon>Polyporales</taxon>
        <taxon>Irpicaceae</taxon>
        <taxon>Irpex</taxon>
    </lineage>
</organism>
<reference evidence="1" key="1">
    <citation type="journal article" date="2021" name="Environ. Microbiol.">
        <title>Gene family expansions and transcriptome signatures uncover fungal adaptations to wood decay.</title>
        <authorList>
            <person name="Hage H."/>
            <person name="Miyauchi S."/>
            <person name="Viragh M."/>
            <person name="Drula E."/>
            <person name="Min B."/>
            <person name="Chaduli D."/>
            <person name="Navarro D."/>
            <person name="Favel A."/>
            <person name="Norest M."/>
            <person name="Lesage-Meessen L."/>
            <person name="Balint B."/>
            <person name="Merenyi Z."/>
            <person name="de Eugenio L."/>
            <person name="Morin E."/>
            <person name="Martinez A.T."/>
            <person name="Baldrian P."/>
            <person name="Stursova M."/>
            <person name="Martinez M.J."/>
            <person name="Novotny C."/>
            <person name="Magnuson J.K."/>
            <person name="Spatafora J.W."/>
            <person name="Maurice S."/>
            <person name="Pangilinan J."/>
            <person name="Andreopoulos W."/>
            <person name="LaButti K."/>
            <person name="Hundley H."/>
            <person name="Na H."/>
            <person name="Kuo A."/>
            <person name="Barry K."/>
            <person name="Lipzen A."/>
            <person name="Henrissat B."/>
            <person name="Riley R."/>
            <person name="Ahrendt S."/>
            <person name="Nagy L.G."/>
            <person name="Grigoriev I.V."/>
            <person name="Martin F."/>
            <person name="Rosso M.N."/>
        </authorList>
    </citation>
    <scope>NUCLEOTIDE SEQUENCE</scope>
    <source>
        <strain evidence="1">CBS 384.51</strain>
    </source>
</reference>
<sequence>MASSSSSSPELPLSRSANNNDQSLSIDHKLHEVLEDLSRSVPTHPAPVLYSSNNSRFILNLPDSELDSLERVCFQVEQAHWYYEDFVREQDPSLPTMTLKRFSNNLFHVCPLLSHWGNEHEQTFQSFLAYKTRVPVCGAIMLNEKWDKCLLVKGWKATSAWSFPKGKINEMEERPLCAIREVLEETGYDLAGQINISDVVELSIRDQSLSLFIVPNVPEDFPFETRTRKEISKISWFKLTDLPTWKRNKTVPGKFYLITPFIGYVI</sequence>
<protein>
    <submittedName>
        <fullName evidence="1">DCP2-domain-containing protein</fullName>
    </submittedName>
</protein>
<proteinExistence type="predicted"/>
<evidence type="ECO:0000313" key="1">
    <source>
        <dbReference type="EMBL" id="KAI0094876.1"/>
    </source>
</evidence>
<accession>A0ACB8UKL8</accession>
<comment type="caution">
    <text evidence="1">The sequence shown here is derived from an EMBL/GenBank/DDBJ whole genome shotgun (WGS) entry which is preliminary data.</text>
</comment>
<gene>
    <name evidence="1" type="ORF">BDY19DRAFT_881025</name>
</gene>